<evidence type="ECO:0000259" key="1">
    <source>
        <dbReference type="Pfam" id="PF22481"/>
    </source>
</evidence>
<organism evidence="2 3">
    <name type="scientific">Paenibacillus vini</name>
    <dbReference type="NCBI Taxonomy" id="1476024"/>
    <lineage>
        <taxon>Bacteria</taxon>
        <taxon>Bacillati</taxon>
        <taxon>Bacillota</taxon>
        <taxon>Bacilli</taxon>
        <taxon>Bacillales</taxon>
        <taxon>Paenibacillaceae</taxon>
        <taxon>Paenibacillus</taxon>
    </lineage>
</organism>
<evidence type="ECO:0000313" key="3">
    <source>
        <dbReference type="Proteomes" id="UP000679992"/>
    </source>
</evidence>
<dbReference type="RefSeq" id="WP_213654684.1">
    <property type="nucleotide sequence ID" value="NZ_BOSL01000005.1"/>
</dbReference>
<reference evidence="2 3" key="1">
    <citation type="submission" date="2021-03" db="EMBL/GenBank/DDBJ databases">
        <title>Antimicrobial resistance genes in bacteria isolated from Japanese honey, and their potential for conferring macrolide and lincosamide resistance in the American foulbrood pathogen Paenibacillus larvae.</title>
        <authorList>
            <person name="Okamoto M."/>
            <person name="Kumagai M."/>
            <person name="Kanamori H."/>
            <person name="Takamatsu D."/>
        </authorList>
    </citation>
    <scope>NUCLEOTIDE SEQUENCE [LARGE SCALE GENOMIC DNA]</scope>
    <source>
        <strain evidence="2 3">J42TS3</strain>
    </source>
</reference>
<evidence type="ECO:0000313" key="2">
    <source>
        <dbReference type="EMBL" id="GIP53013.1"/>
    </source>
</evidence>
<dbReference type="InterPro" id="IPR054254">
    <property type="entry name" value="DUF6985"/>
</dbReference>
<accession>A0ABQ4MAJ7</accession>
<dbReference type="EMBL" id="BOSL01000005">
    <property type="protein sequence ID" value="GIP53013.1"/>
    <property type="molecule type" value="Genomic_DNA"/>
</dbReference>
<feature type="domain" description="DUF6985" evidence="1">
    <location>
        <begin position="25"/>
        <end position="152"/>
    </location>
</feature>
<comment type="caution">
    <text evidence="2">The sequence shown here is derived from an EMBL/GenBank/DDBJ whole genome shotgun (WGS) entry which is preliminary data.</text>
</comment>
<name>A0ABQ4MAJ7_9BACL</name>
<dbReference type="Proteomes" id="UP000679992">
    <property type="component" value="Unassembled WGS sequence"/>
</dbReference>
<gene>
    <name evidence="2" type="ORF">J42TS3_20480</name>
</gene>
<proteinExistence type="predicted"/>
<protein>
    <recommendedName>
        <fullName evidence="1">DUF6985 domain-containing protein</fullName>
    </recommendedName>
</protein>
<dbReference type="Pfam" id="PF22481">
    <property type="entry name" value="DUF6985"/>
    <property type="match status" value="1"/>
</dbReference>
<keyword evidence="3" id="KW-1185">Reference proteome</keyword>
<sequence length="165" mass="18663">MTEKFHLDRVGIEDPLDESRLSGYGPLALFDCEVEYRFSTEDMSLEEAELYIHNVLNQLPPETINEICKKACEWKIDKMNSDTADYPDGLSEAAGRDILTFIGVGEVELYRNPQDRNDPVFGAILGGGTEWDTENGMEIIIRGNEVLEVREFLGYGGYGIWKDSE</sequence>